<comment type="caution">
    <text evidence="2">The sequence shown here is derived from an EMBL/GenBank/DDBJ whole genome shotgun (WGS) entry which is preliminary data.</text>
</comment>
<gene>
    <name evidence="2" type="ORF">COY13_01700</name>
</gene>
<dbReference type="Proteomes" id="UP000230177">
    <property type="component" value="Unassembled WGS sequence"/>
</dbReference>
<dbReference type="PANTHER" id="PTHR42696:SF2">
    <property type="entry name" value="ASPARTATE AMMONIA-LYASE"/>
    <property type="match status" value="1"/>
</dbReference>
<dbReference type="GO" id="GO:0006531">
    <property type="term" value="P:aspartate metabolic process"/>
    <property type="evidence" value="ECO:0007669"/>
    <property type="project" value="TreeGrafter"/>
</dbReference>
<dbReference type="Gene3D" id="1.10.275.10">
    <property type="entry name" value="Fumarase/aspartase (N-terminal domain)"/>
    <property type="match status" value="1"/>
</dbReference>
<dbReference type="AlphaFoldDB" id="A0A2M7UAD9"/>
<dbReference type="SUPFAM" id="SSF48557">
    <property type="entry name" value="L-aspartase-like"/>
    <property type="match status" value="1"/>
</dbReference>
<evidence type="ECO:0000313" key="2">
    <source>
        <dbReference type="EMBL" id="PIZ68216.1"/>
    </source>
</evidence>
<name>A0A2M7UAD9_9BACT</name>
<proteinExistence type="predicted"/>
<protein>
    <recommendedName>
        <fullName evidence="1">Fumarate lyase N-terminal domain-containing protein</fullName>
    </recommendedName>
</protein>
<sequence>MIKKAAAMANFKAGKINEDKVKKIIVACDEILKGKYNDQFIIKGLHGGAGTSVNMNVNEVIAILSGTHPNDNVNASQSTNDVNPSALKIASIKLTEKLLNSLLYLIKVFEKRAEEFKGVKKLARTHMQDAVPTTLGAELQSYADILKETWNGLKSQKNICWS</sequence>
<dbReference type="InterPro" id="IPR008948">
    <property type="entry name" value="L-Aspartase-like"/>
</dbReference>
<accession>A0A2M7UAD9</accession>
<reference evidence="3" key="1">
    <citation type="submission" date="2017-09" db="EMBL/GenBank/DDBJ databases">
        <title>Depth-based differentiation of microbial function through sediment-hosted aquifers and enrichment of novel symbionts in the deep terrestrial subsurface.</title>
        <authorList>
            <person name="Probst A.J."/>
            <person name="Ladd B."/>
            <person name="Jarett J.K."/>
            <person name="Geller-Mcgrath D.E."/>
            <person name="Sieber C.M.K."/>
            <person name="Emerson J.B."/>
            <person name="Anantharaman K."/>
            <person name="Thomas B.C."/>
            <person name="Malmstrom R."/>
            <person name="Stieglmeier M."/>
            <person name="Klingl A."/>
            <person name="Woyke T."/>
            <person name="Ryan C.M."/>
            <person name="Banfield J.F."/>
        </authorList>
    </citation>
    <scope>NUCLEOTIDE SEQUENCE [LARGE SCALE GENOMIC DNA]</scope>
</reference>
<dbReference type="GO" id="GO:0008797">
    <property type="term" value="F:aspartate ammonia-lyase activity"/>
    <property type="evidence" value="ECO:0007669"/>
    <property type="project" value="TreeGrafter"/>
</dbReference>
<feature type="domain" description="Fumarate lyase N-terminal" evidence="1">
    <location>
        <begin position="2"/>
        <end position="153"/>
    </location>
</feature>
<dbReference type="InterPro" id="IPR051546">
    <property type="entry name" value="Aspartate_Ammonia-Lyase"/>
</dbReference>
<evidence type="ECO:0000313" key="3">
    <source>
        <dbReference type="Proteomes" id="UP000230177"/>
    </source>
</evidence>
<dbReference type="EMBL" id="PFOE01000049">
    <property type="protein sequence ID" value="PIZ68216.1"/>
    <property type="molecule type" value="Genomic_DNA"/>
</dbReference>
<evidence type="ECO:0000259" key="1">
    <source>
        <dbReference type="Pfam" id="PF00206"/>
    </source>
</evidence>
<dbReference type="PANTHER" id="PTHR42696">
    <property type="entry name" value="ASPARTATE AMMONIA-LYASE"/>
    <property type="match status" value="1"/>
</dbReference>
<dbReference type="PRINTS" id="PR00149">
    <property type="entry name" value="FUMRATELYASE"/>
</dbReference>
<dbReference type="InterPro" id="IPR024083">
    <property type="entry name" value="Fumarase/histidase_N"/>
</dbReference>
<dbReference type="InterPro" id="IPR022761">
    <property type="entry name" value="Fumarate_lyase_N"/>
</dbReference>
<dbReference type="Gene3D" id="1.20.200.10">
    <property type="entry name" value="Fumarase/aspartase (Central domain)"/>
    <property type="match status" value="1"/>
</dbReference>
<dbReference type="GO" id="GO:0005829">
    <property type="term" value="C:cytosol"/>
    <property type="evidence" value="ECO:0007669"/>
    <property type="project" value="TreeGrafter"/>
</dbReference>
<dbReference type="Pfam" id="PF00206">
    <property type="entry name" value="Lyase_1"/>
    <property type="match status" value="1"/>
</dbReference>
<dbReference type="InterPro" id="IPR000362">
    <property type="entry name" value="Fumarate_lyase_fam"/>
</dbReference>
<organism evidence="2 3">
    <name type="scientific">Candidatus Roizmanbacteria bacterium CG_4_10_14_0_2_um_filter_36_35</name>
    <dbReference type="NCBI Taxonomy" id="1974822"/>
    <lineage>
        <taxon>Bacteria</taxon>
        <taxon>Candidatus Roizmaniibacteriota</taxon>
    </lineage>
</organism>